<dbReference type="PANTHER" id="PTHR33619:SF3">
    <property type="entry name" value="POLYSACCHARIDE EXPORT PROTEIN GFCE-RELATED"/>
    <property type="match status" value="1"/>
</dbReference>
<keyword evidence="2" id="KW-0472">Membrane</keyword>
<dbReference type="Gene3D" id="3.30.1950.10">
    <property type="entry name" value="wza like domain"/>
    <property type="match status" value="1"/>
</dbReference>
<evidence type="ECO:0000313" key="5">
    <source>
        <dbReference type="Proteomes" id="UP001319104"/>
    </source>
</evidence>
<dbReference type="InterPro" id="IPR049712">
    <property type="entry name" value="Poly_export"/>
</dbReference>
<keyword evidence="2" id="KW-0812">Transmembrane</keyword>
<feature type="transmembrane region" description="Helical" evidence="2">
    <location>
        <begin position="223"/>
        <end position="244"/>
    </location>
</feature>
<evidence type="ECO:0000256" key="2">
    <source>
        <dbReference type="SAM" id="Phobius"/>
    </source>
</evidence>
<organism evidence="4 5">
    <name type="scientific">Litoribacter ruber</name>
    <dbReference type="NCBI Taxonomy" id="702568"/>
    <lineage>
        <taxon>Bacteria</taxon>
        <taxon>Pseudomonadati</taxon>
        <taxon>Bacteroidota</taxon>
        <taxon>Cytophagia</taxon>
        <taxon>Cytophagales</taxon>
        <taxon>Cyclobacteriaceae</taxon>
        <taxon>Litoribacter</taxon>
    </lineage>
</organism>
<dbReference type="GO" id="GO:0015159">
    <property type="term" value="F:polysaccharide transmembrane transporter activity"/>
    <property type="evidence" value="ECO:0007669"/>
    <property type="project" value="InterPro"/>
</dbReference>
<dbReference type="RefSeq" id="WP_213945131.1">
    <property type="nucleotide sequence ID" value="NZ_JAHBGI010000001.1"/>
</dbReference>
<keyword evidence="5" id="KW-1185">Reference proteome</keyword>
<evidence type="ECO:0000313" key="4">
    <source>
        <dbReference type="EMBL" id="MBS9524272.1"/>
    </source>
</evidence>
<keyword evidence="2" id="KW-1133">Transmembrane helix</keyword>
<gene>
    <name evidence="4" type="ORF">KI659_09620</name>
</gene>
<dbReference type="Proteomes" id="UP001319104">
    <property type="component" value="Unassembled WGS sequence"/>
</dbReference>
<dbReference type="AlphaFoldDB" id="A0AAP2G1J9"/>
<sequence length="245" mass="27244">MQDLPDNAQVAIAGQLAEYQVEEYYLQINDVVDVSIRTTSPELNQIFLAQAAGTDWRMMGGGGGMMEGGDIFFLNGFTIDENGMIEIPLIGELQLVGLTTKQAKELVEEQVKRYVAEDDYFVRVRLGGIRYAALGEFARPGKFTILQNRVTIFEAIANAGDLTPLAKREQINLVRQYPEGSKTYKINLTNSDLLSSEFYFLRPNDMLYAEPLKARELGTGFTFIETFSLAISTLSAVLLVMSAIN</sequence>
<dbReference type="EMBL" id="JAHCMY010000004">
    <property type="protein sequence ID" value="MBS9524272.1"/>
    <property type="molecule type" value="Genomic_DNA"/>
</dbReference>
<comment type="caution">
    <text evidence="4">The sequence shown here is derived from an EMBL/GenBank/DDBJ whole genome shotgun (WGS) entry which is preliminary data.</text>
</comment>
<accession>A0AAP2G1J9</accession>
<feature type="domain" description="Polysaccharide export protein N-terminal" evidence="3">
    <location>
        <begin position="20"/>
        <end position="124"/>
    </location>
</feature>
<evidence type="ECO:0000256" key="1">
    <source>
        <dbReference type="ARBA" id="ARBA00022729"/>
    </source>
</evidence>
<proteinExistence type="predicted"/>
<dbReference type="Gene3D" id="3.10.560.10">
    <property type="entry name" value="Outer membrane lipoprotein wza domain like"/>
    <property type="match status" value="1"/>
</dbReference>
<evidence type="ECO:0000259" key="3">
    <source>
        <dbReference type="Pfam" id="PF02563"/>
    </source>
</evidence>
<keyword evidence="1" id="KW-0732">Signal</keyword>
<dbReference type="Pfam" id="PF02563">
    <property type="entry name" value="Poly_export"/>
    <property type="match status" value="1"/>
</dbReference>
<reference evidence="4 5" key="1">
    <citation type="submission" date="2021-05" db="EMBL/GenBank/DDBJ databases">
        <authorList>
            <person name="Zhang Z.D."/>
            <person name="Osman G."/>
        </authorList>
    </citation>
    <scope>NUCLEOTIDE SEQUENCE [LARGE SCALE GENOMIC DNA]</scope>
    <source>
        <strain evidence="4 5">KCTC 32217</strain>
    </source>
</reference>
<dbReference type="InterPro" id="IPR003715">
    <property type="entry name" value="Poly_export_N"/>
</dbReference>
<name>A0AAP2G1J9_9BACT</name>
<protein>
    <submittedName>
        <fullName evidence="4">Polysaccharide biosynthesis/export family protein</fullName>
    </submittedName>
</protein>
<dbReference type="PANTHER" id="PTHR33619">
    <property type="entry name" value="POLYSACCHARIDE EXPORT PROTEIN GFCE-RELATED"/>
    <property type="match status" value="1"/>
</dbReference>